<dbReference type="Proteomes" id="UP000199473">
    <property type="component" value="Unassembled WGS sequence"/>
</dbReference>
<name>A0A1I4D5F9_9PROT</name>
<dbReference type="Gene3D" id="3.40.50.1240">
    <property type="entry name" value="Phosphoglycerate mutase-like"/>
    <property type="match status" value="1"/>
</dbReference>
<evidence type="ECO:0000313" key="2">
    <source>
        <dbReference type="EMBL" id="SFK88039.1"/>
    </source>
</evidence>
<keyword evidence="3" id="KW-1185">Reference proteome</keyword>
<dbReference type="EMBL" id="FOSQ01000009">
    <property type="protein sequence ID" value="SFK88039.1"/>
    <property type="molecule type" value="Genomic_DNA"/>
</dbReference>
<protein>
    <submittedName>
        <fullName evidence="2">Histidine phosphatase superfamily (Branch 1)</fullName>
    </submittedName>
</protein>
<dbReference type="RefSeq" id="WP_092961825.1">
    <property type="nucleotide sequence ID" value="NZ_FOSQ01000009.1"/>
</dbReference>
<gene>
    <name evidence="2" type="ORF">SAMN02745775_109140</name>
</gene>
<feature type="signal peptide" evidence="1">
    <location>
        <begin position="1"/>
        <end position="20"/>
    </location>
</feature>
<feature type="chain" id="PRO_5011716405" evidence="1">
    <location>
        <begin position="21"/>
        <end position="212"/>
    </location>
</feature>
<dbReference type="STRING" id="1123062.SAMN02745775_109140"/>
<dbReference type="SUPFAM" id="SSF53254">
    <property type="entry name" value="Phosphoglycerate mutase-like"/>
    <property type="match status" value="1"/>
</dbReference>
<sequence>MRADRRAVLALLLAAFPAAAQPRLVPTTAETPEGAALVARLREGGLVLFFRHADTRGENCDISFRIGDRPGQRNISASGRAQSALIGQRLRDLGIPLAQPILAGPVYRARDTAEHAFGAVEVTDSLLADDYAGARLAWVVAEHRRLFGEAPPPGTNRVLVGHRTPAIMVFGDPVAGRAFPEGAALVIDPRGPAILGILELAPLPGGGFHQCG</sequence>
<keyword evidence="1" id="KW-0732">Signal</keyword>
<dbReference type="InterPro" id="IPR029033">
    <property type="entry name" value="His_PPase_superfam"/>
</dbReference>
<proteinExistence type="predicted"/>
<organism evidence="2 3">
    <name type="scientific">Falsiroseomonas stagni DSM 19981</name>
    <dbReference type="NCBI Taxonomy" id="1123062"/>
    <lineage>
        <taxon>Bacteria</taxon>
        <taxon>Pseudomonadati</taxon>
        <taxon>Pseudomonadota</taxon>
        <taxon>Alphaproteobacteria</taxon>
        <taxon>Acetobacterales</taxon>
        <taxon>Roseomonadaceae</taxon>
        <taxon>Falsiroseomonas</taxon>
    </lineage>
</organism>
<accession>A0A1I4D5F9</accession>
<dbReference type="OrthoDB" id="2237472at2"/>
<dbReference type="AlphaFoldDB" id="A0A1I4D5F9"/>
<dbReference type="CDD" id="cd07040">
    <property type="entry name" value="HP"/>
    <property type="match status" value="1"/>
</dbReference>
<evidence type="ECO:0000256" key="1">
    <source>
        <dbReference type="SAM" id="SignalP"/>
    </source>
</evidence>
<evidence type="ECO:0000313" key="3">
    <source>
        <dbReference type="Proteomes" id="UP000199473"/>
    </source>
</evidence>
<reference evidence="2 3" key="1">
    <citation type="submission" date="2016-10" db="EMBL/GenBank/DDBJ databases">
        <authorList>
            <person name="de Groot N.N."/>
        </authorList>
    </citation>
    <scope>NUCLEOTIDE SEQUENCE [LARGE SCALE GENOMIC DNA]</scope>
    <source>
        <strain evidence="2 3">DSM 19981</strain>
    </source>
</reference>